<dbReference type="PROSITE" id="PS00108">
    <property type="entry name" value="PROTEIN_KINASE_ST"/>
    <property type="match status" value="1"/>
</dbReference>
<evidence type="ECO:0000259" key="9">
    <source>
        <dbReference type="PROSITE" id="PS50011"/>
    </source>
</evidence>
<dbReference type="PANTHER" id="PTHR24356:SF163">
    <property type="entry name" value="3-PHOSPHOINOSITIDE-DEPENDENT PROTEIN KINASE 1-RELATED"/>
    <property type="match status" value="1"/>
</dbReference>
<dbReference type="GO" id="GO:0005524">
    <property type="term" value="F:ATP binding"/>
    <property type="evidence" value="ECO:0007669"/>
    <property type="project" value="UniProtKB-KW"/>
</dbReference>
<comment type="catalytic activity">
    <reaction evidence="8">
        <text>L-seryl-[protein] + ATP = O-phospho-L-seryl-[protein] + ADP + H(+)</text>
        <dbReference type="Rhea" id="RHEA:17989"/>
        <dbReference type="Rhea" id="RHEA-COMP:9863"/>
        <dbReference type="Rhea" id="RHEA-COMP:11604"/>
        <dbReference type="ChEBI" id="CHEBI:15378"/>
        <dbReference type="ChEBI" id="CHEBI:29999"/>
        <dbReference type="ChEBI" id="CHEBI:30616"/>
        <dbReference type="ChEBI" id="CHEBI:83421"/>
        <dbReference type="ChEBI" id="CHEBI:456216"/>
        <dbReference type="EC" id="2.7.11.1"/>
    </reaction>
</comment>
<evidence type="ECO:0000256" key="3">
    <source>
        <dbReference type="ARBA" id="ARBA00022679"/>
    </source>
</evidence>
<evidence type="ECO:0000256" key="2">
    <source>
        <dbReference type="ARBA" id="ARBA00022527"/>
    </source>
</evidence>
<evidence type="ECO:0000256" key="6">
    <source>
        <dbReference type="ARBA" id="ARBA00022840"/>
    </source>
</evidence>
<dbReference type="OMA" id="CKEWRNI"/>
<dbReference type="EMBL" id="UYSL01022310">
    <property type="protein sequence ID" value="VDL80234.1"/>
    <property type="molecule type" value="Genomic_DNA"/>
</dbReference>
<dbReference type="WBParaSite" id="NBR_0001663801-mRNA-1">
    <property type="protein sequence ID" value="NBR_0001663801-mRNA-1"/>
    <property type="gene ID" value="NBR_0001663801"/>
</dbReference>
<evidence type="ECO:0000256" key="1">
    <source>
        <dbReference type="ARBA" id="ARBA00012513"/>
    </source>
</evidence>
<dbReference type="PANTHER" id="PTHR24356">
    <property type="entry name" value="SERINE/THREONINE-PROTEIN KINASE"/>
    <property type="match status" value="1"/>
</dbReference>
<dbReference type="InterPro" id="IPR011009">
    <property type="entry name" value="Kinase-like_dom_sf"/>
</dbReference>
<dbReference type="STRING" id="27835.A0A0N4YIA9"/>
<dbReference type="SUPFAM" id="SSF56112">
    <property type="entry name" value="Protein kinase-like (PK-like)"/>
    <property type="match status" value="1"/>
</dbReference>
<evidence type="ECO:0000313" key="12">
    <source>
        <dbReference type="WBParaSite" id="NBR_0001663801-mRNA-1"/>
    </source>
</evidence>
<keyword evidence="5" id="KW-0418">Kinase</keyword>
<protein>
    <recommendedName>
        <fullName evidence="1">non-specific serine/threonine protein kinase</fullName>
        <ecNumber evidence="1">2.7.11.1</ecNumber>
    </recommendedName>
</protein>
<reference evidence="10 11" key="2">
    <citation type="submission" date="2018-11" db="EMBL/GenBank/DDBJ databases">
        <authorList>
            <consortium name="Pathogen Informatics"/>
        </authorList>
    </citation>
    <scope>NUCLEOTIDE SEQUENCE [LARGE SCALE GENOMIC DNA]</scope>
</reference>
<dbReference type="GO" id="GO:0004674">
    <property type="term" value="F:protein serine/threonine kinase activity"/>
    <property type="evidence" value="ECO:0007669"/>
    <property type="project" value="UniProtKB-KW"/>
</dbReference>
<dbReference type="GO" id="GO:0035556">
    <property type="term" value="P:intracellular signal transduction"/>
    <property type="evidence" value="ECO:0007669"/>
    <property type="project" value="TreeGrafter"/>
</dbReference>
<dbReference type="Proteomes" id="UP000271162">
    <property type="component" value="Unassembled WGS sequence"/>
</dbReference>
<dbReference type="Pfam" id="PF00069">
    <property type="entry name" value="Pkinase"/>
    <property type="match status" value="1"/>
</dbReference>
<keyword evidence="4" id="KW-0547">Nucleotide-binding</keyword>
<keyword evidence="2" id="KW-0723">Serine/threonine-protein kinase</keyword>
<name>A0A0N4YIA9_NIPBR</name>
<dbReference type="AlphaFoldDB" id="A0A0N4YIA9"/>
<evidence type="ECO:0000256" key="4">
    <source>
        <dbReference type="ARBA" id="ARBA00022741"/>
    </source>
</evidence>
<proteinExistence type="predicted"/>
<dbReference type="EC" id="2.7.11.1" evidence="1"/>
<keyword evidence="6" id="KW-0067">ATP-binding</keyword>
<dbReference type="SMART" id="SM00220">
    <property type="entry name" value="S_TKc"/>
    <property type="match status" value="1"/>
</dbReference>
<organism evidence="12">
    <name type="scientific">Nippostrongylus brasiliensis</name>
    <name type="common">Rat hookworm</name>
    <dbReference type="NCBI Taxonomy" id="27835"/>
    <lineage>
        <taxon>Eukaryota</taxon>
        <taxon>Metazoa</taxon>
        <taxon>Ecdysozoa</taxon>
        <taxon>Nematoda</taxon>
        <taxon>Chromadorea</taxon>
        <taxon>Rhabditida</taxon>
        <taxon>Rhabditina</taxon>
        <taxon>Rhabditomorpha</taxon>
        <taxon>Strongyloidea</taxon>
        <taxon>Heligmosomidae</taxon>
        <taxon>Nippostrongylus</taxon>
    </lineage>
</organism>
<dbReference type="InterPro" id="IPR050236">
    <property type="entry name" value="Ser_Thr_kinase_AGC"/>
</dbReference>
<evidence type="ECO:0000313" key="11">
    <source>
        <dbReference type="Proteomes" id="UP000271162"/>
    </source>
</evidence>
<evidence type="ECO:0000256" key="8">
    <source>
        <dbReference type="ARBA" id="ARBA00048679"/>
    </source>
</evidence>
<reference evidence="12" key="1">
    <citation type="submission" date="2017-02" db="UniProtKB">
        <authorList>
            <consortium name="WormBaseParasite"/>
        </authorList>
    </citation>
    <scope>IDENTIFICATION</scope>
</reference>
<comment type="catalytic activity">
    <reaction evidence="7">
        <text>L-threonyl-[protein] + ATP = O-phospho-L-threonyl-[protein] + ADP + H(+)</text>
        <dbReference type="Rhea" id="RHEA:46608"/>
        <dbReference type="Rhea" id="RHEA-COMP:11060"/>
        <dbReference type="Rhea" id="RHEA-COMP:11605"/>
        <dbReference type="ChEBI" id="CHEBI:15378"/>
        <dbReference type="ChEBI" id="CHEBI:30013"/>
        <dbReference type="ChEBI" id="CHEBI:30616"/>
        <dbReference type="ChEBI" id="CHEBI:61977"/>
        <dbReference type="ChEBI" id="CHEBI:456216"/>
        <dbReference type="EC" id="2.7.11.1"/>
    </reaction>
</comment>
<keyword evidence="11" id="KW-1185">Reference proteome</keyword>
<dbReference type="PROSITE" id="PS50011">
    <property type="entry name" value="PROTEIN_KINASE_DOM"/>
    <property type="match status" value="1"/>
</dbReference>
<dbReference type="InterPro" id="IPR008271">
    <property type="entry name" value="Ser/Thr_kinase_AS"/>
</dbReference>
<evidence type="ECO:0000256" key="7">
    <source>
        <dbReference type="ARBA" id="ARBA00047899"/>
    </source>
</evidence>
<accession>A0A0N4YIA9</accession>
<dbReference type="InterPro" id="IPR000719">
    <property type="entry name" value="Prot_kinase_dom"/>
</dbReference>
<gene>
    <name evidence="10" type="ORF">NBR_LOCUS16639</name>
</gene>
<evidence type="ECO:0000313" key="10">
    <source>
        <dbReference type="EMBL" id="VDL80234.1"/>
    </source>
</evidence>
<sequence>MHKKPEKHFNLDDSRFYTAEVLSALQHIHSLSYVHRDVKPENILVAATGHIMISDFGSVKDMSGAVLEGQPVSPATDLWALGVVIYQFLTGRHAFHDESEYLIYKRIQKLLFSYPPEFPETAKDLIDRLLVIKPEYRLGTTTTGGPEALRYHKFFEEIDWDNLALSKPPTIPV</sequence>
<evidence type="ECO:0000256" key="5">
    <source>
        <dbReference type="ARBA" id="ARBA00022777"/>
    </source>
</evidence>
<dbReference type="Gene3D" id="1.10.510.10">
    <property type="entry name" value="Transferase(Phosphotransferase) domain 1"/>
    <property type="match status" value="1"/>
</dbReference>
<keyword evidence="3" id="KW-0808">Transferase</keyword>
<feature type="domain" description="Protein kinase" evidence="9">
    <location>
        <begin position="1"/>
        <end position="155"/>
    </location>
</feature>